<organism evidence="2 3">
    <name type="scientific">Chryseobacterium profundimaris</name>
    <dbReference type="NCBI Taxonomy" id="1387275"/>
    <lineage>
        <taxon>Bacteria</taxon>
        <taxon>Pseudomonadati</taxon>
        <taxon>Bacteroidota</taxon>
        <taxon>Flavobacteriia</taxon>
        <taxon>Flavobacteriales</taxon>
        <taxon>Weeksellaceae</taxon>
        <taxon>Chryseobacterium group</taxon>
        <taxon>Chryseobacterium</taxon>
    </lineage>
</organism>
<accession>A0ABY1PCB6</accession>
<feature type="domain" description="Arm DNA-binding" evidence="1">
    <location>
        <begin position="8"/>
        <end position="56"/>
    </location>
</feature>
<name>A0ABY1PCB6_9FLAO</name>
<dbReference type="RefSeq" id="WP_283423192.1">
    <property type="nucleotide sequence ID" value="NZ_FXTZ01000012.1"/>
</dbReference>
<proteinExistence type="predicted"/>
<sequence length="67" mass="7713">MNTSLVLTLDMRRAKKDGTYPVIIRISHYNRSTSITTGVSVPEKDWDFDKKVIRKTYMGNNFSNTAE</sequence>
<keyword evidence="3" id="KW-1185">Reference proteome</keyword>
<evidence type="ECO:0000313" key="3">
    <source>
        <dbReference type="Proteomes" id="UP001157960"/>
    </source>
</evidence>
<evidence type="ECO:0000259" key="1">
    <source>
        <dbReference type="Pfam" id="PF17293"/>
    </source>
</evidence>
<reference evidence="2 3" key="1">
    <citation type="submission" date="2017-05" db="EMBL/GenBank/DDBJ databases">
        <authorList>
            <person name="Varghese N."/>
            <person name="Submissions S."/>
        </authorList>
    </citation>
    <scope>NUCLEOTIDE SEQUENCE [LARGE SCALE GENOMIC DNA]</scope>
    <source>
        <strain evidence="2 3">DSM 28214</strain>
    </source>
</reference>
<dbReference type="Proteomes" id="UP001157960">
    <property type="component" value="Unassembled WGS sequence"/>
</dbReference>
<dbReference type="EMBL" id="FXTZ01000012">
    <property type="protein sequence ID" value="SMP30312.1"/>
    <property type="molecule type" value="Genomic_DNA"/>
</dbReference>
<comment type="caution">
    <text evidence="2">The sequence shown here is derived from an EMBL/GenBank/DDBJ whole genome shotgun (WGS) entry which is preliminary data.</text>
</comment>
<dbReference type="Pfam" id="PF17293">
    <property type="entry name" value="Arm-DNA-bind_5"/>
    <property type="match status" value="1"/>
</dbReference>
<protein>
    <submittedName>
        <fullName evidence="2">Phage integrase SAM-like domain-containing protein</fullName>
    </submittedName>
</protein>
<gene>
    <name evidence="2" type="ORF">SAMN06264346_112120</name>
</gene>
<dbReference type="InterPro" id="IPR035386">
    <property type="entry name" value="Arm-DNA-bind_5"/>
</dbReference>
<evidence type="ECO:0000313" key="2">
    <source>
        <dbReference type="EMBL" id="SMP30312.1"/>
    </source>
</evidence>